<dbReference type="Proteomes" id="UP000682733">
    <property type="component" value="Unassembled WGS sequence"/>
</dbReference>
<evidence type="ECO:0000259" key="5">
    <source>
        <dbReference type="PROSITE" id="PS50071"/>
    </source>
</evidence>
<dbReference type="EMBL" id="CAJNOQ010000210">
    <property type="protein sequence ID" value="CAF0772850.1"/>
    <property type="molecule type" value="Genomic_DNA"/>
</dbReference>
<dbReference type="Pfam" id="PF00046">
    <property type="entry name" value="Homeodomain"/>
    <property type="match status" value="1"/>
</dbReference>
<dbReference type="GO" id="GO:0005634">
    <property type="term" value="C:nucleus"/>
    <property type="evidence" value="ECO:0007669"/>
    <property type="project" value="UniProtKB-SubCell"/>
</dbReference>
<protein>
    <recommendedName>
        <fullName evidence="5">Homeobox domain-containing protein</fullName>
    </recommendedName>
</protein>
<keyword evidence="10" id="KW-1185">Reference proteome</keyword>
<evidence type="ECO:0000256" key="2">
    <source>
        <dbReference type="PROSITE-ProRule" id="PRU00108"/>
    </source>
</evidence>
<comment type="caution">
    <text evidence="6">The sequence shown here is derived from an EMBL/GenBank/DDBJ whole genome shotgun (WGS) entry which is preliminary data.</text>
</comment>
<evidence type="ECO:0000256" key="4">
    <source>
        <dbReference type="SAM" id="MobiDB-lite"/>
    </source>
</evidence>
<evidence type="ECO:0000313" key="10">
    <source>
        <dbReference type="Proteomes" id="UP000663829"/>
    </source>
</evidence>
<dbReference type="EMBL" id="CAJOBC010000210">
    <property type="protein sequence ID" value="CAF3555126.1"/>
    <property type="molecule type" value="Genomic_DNA"/>
</dbReference>
<dbReference type="EMBL" id="CAJOBA010004146">
    <property type="protein sequence ID" value="CAF3704270.1"/>
    <property type="molecule type" value="Genomic_DNA"/>
</dbReference>
<dbReference type="InterPro" id="IPR050649">
    <property type="entry name" value="Paired_Homeobox_TFs"/>
</dbReference>
<dbReference type="PROSITE" id="PS50071">
    <property type="entry name" value="HOMEOBOX_2"/>
    <property type="match status" value="1"/>
</dbReference>
<comment type="subcellular location">
    <subcellularLocation>
        <location evidence="1 2 3">Nucleus</location>
    </subcellularLocation>
</comment>
<evidence type="ECO:0000313" key="9">
    <source>
        <dbReference type="EMBL" id="CAF3704270.1"/>
    </source>
</evidence>
<evidence type="ECO:0000313" key="7">
    <source>
        <dbReference type="EMBL" id="CAF0927369.1"/>
    </source>
</evidence>
<dbReference type="OrthoDB" id="3225452at2759"/>
<gene>
    <name evidence="6" type="ORF">GPM918_LOCUS2025</name>
    <name evidence="7" type="ORF">OVA965_LOCUS10958</name>
    <name evidence="8" type="ORF">SRO942_LOCUS2025</name>
    <name evidence="9" type="ORF">TMI583_LOCUS10952</name>
</gene>
<keyword evidence="2 3" id="KW-0371">Homeobox</keyword>
<dbReference type="EMBL" id="CAJNOK010004145">
    <property type="protein sequence ID" value="CAF0927369.1"/>
    <property type="molecule type" value="Genomic_DNA"/>
</dbReference>
<sequence length="218" mass="25431">MLSVNNNNNQAHGYSINRLLSQEDQNQECSSTDLFNTPPKNRARRARTYFDDRAILILEESFLKEQYPDIYRRETLARDVGTTEARVQVWFQNKRSRCRKRLAKQQPQQGRLDNSDTESRSSSSRLSLPLISKDENTDPEFNSIVPRRRRSKQQRPIIQTTMPTQHKSTENSLTSTLSLLNLPSLYPQLNQYAPFTQSSIIASQLQLLTNQMFLQQFY</sequence>
<evidence type="ECO:0000256" key="1">
    <source>
        <dbReference type="ARBA" id="ARBA00004123"/>
    </source>
</evidence>
<keyword evidence="2 3" id="KW-0238">DNA-binding</keyword>
<dbReference type="GO" id="GO:0000977">
    <property type="term" value="F:RNA polymerase II transcription regulatory region sequence-specific DNA binding"/>
    <property type="evidence" value="ECO:0007669"/>
    <property type="project" value="TreeGrafter"/>
</dbReference>
<dbReference type="SUPFAM" id="SSF46689">
    <property type="entry name" value="Homeodomain-like"/>
    <property type="match status" value="1"/>
</dbReference>
<organism evidence="6 10">
    <name type="scientific">Didymodactylos carnosus</name>
    <dbReference type="NCBI Taxonomy" id="1234261"/>
    <lineage>
        <taxon>Eukaryota</taxon>
        <taxon>Metazoa</taxon>
        <taxon>Spiralia</taxon>
        <taxon>Gnathifera</taxon>
        <taxon>Rotifera</taxon>
        <taxon>Eurotatoria</taxon>
        <taxon>Bdelloidea</taxon>
        <taxon>Philodinida</taxon>
        <taxon>Philodinidae</taxon>
        <taxon>Didymodactylos</taxon>
    </lineage>
</organism>
<dbReference type="SMART" id="SM00389">
    <property type="entry name" value="HOX"/>
    <property type="match status" value="1"/>
</dbReference>
<accession>A0A813QYG1</accession>
<name>A0A813QYG1_9BILA</name>
<dbReference type="CDD" id="cd00086">
    <property type="entry name" value="homeodomain"/>
    <property type="match status" value="1"/>
</dbReference>
<reference evidence="6" key="1">
    <citation type="submission" date="2021-02" db="EMBL/GenBank/DDBJ databases">
        <authorList>
            <person name="Nowell W R."/>
        </authorList>
    </citation>
    <scope>NUCLEOTIDE SEQUENCE</scope>
</reference>
<evidence type="ECO:0000313" key="8">
    <source>
        <dbReference type="EMBL" id="CAF3555126.1"/>
    </source>
</evidence>
<dbReference type="AlphaFoldDB" id="A0A813QYG1"/>
<dbReference type="InterPro" id="IPR001356">
    <property type="entry name" value="HD"/>
</dbReference>
<proteinExistence type="predicted"/>
<dbReference type="InterPro" id="IPR009057">
    <property type="entry name" value="Homeodomain-like_sf"/>
</dbReference>
<dbReference type="Proteomes" id="UP000663829">
    <property type="component" value="Unassembled WGS sequence"/>
</dbReference>
<dbReference type="Proteomes" id="UP000681722">
    <property type="component" value="Unassembled WGS sequence"/>
</dbReference>
<feature type="region of interest" description="Disordered" evidence="4">
    <location>
        <begin position="98"/>
        <end position="171"/>
    </location>
</feature>
<dbReference type="PANTHER" id="PTHR24329">
    <property type="entry name" value="HOMEOBOX PROTEIN ARISTALESS"/>
    <property type="match status" value="1"/>
</dbReference>
<feature type="compositionally biased region" description="Polar residues" evidence="4">
    <location>
        <begin position="154"/>
        <end position="166"/>
    </location>
</feature>
<dbReference type="PANTHER" id="PTHR24329:SF337">
    <property type="entry name" value="ARISTALESS RELATED HOMEOBOX"/>
    <property type="match status" value="1"/>
</dbReference>
<evidence type="ECO:0000313" key="6">
    <source>
        <dbReference type="EMBL" id="CAF0772850.1"/>
    </source>
</evidence>
<feature type="domain" description="Homeobox" evidence="5">
    <location>
        <begin position="41"/>
        <end position="101"/>
    </location>
</feature>
<feature type="DNA-binding region" description="Homeobox" evidence="2">
    <location>
        <begin position="43"/>
        <end position="102"/>
    </location>
</feature>
<dbReference type="GO" id="GO:0000981">
    <property type="term" value="F:DNA-binding transcription factor activity, RNA polymerase II-specific"/>
    <property type="evidence" value="ECO:0007669"/>
    <property type="project" value="TreeGrafter"/>
</dbReference>
<keyword evidence="2 3" id="KW-0539">Nucleus</keyword>
<dbReference type="Gene3D" id="1.10.10.60">
    <property type="entry name" value="Homeodomain-like"/>
    <property type="match status" value="1"/>
</dbReference>
<evidence type="ECO:0000256" key="3">
    <source>
        <dbReference type="RuleBase" id="RU000682"/>
    </source>
</evidence>
<dbReference type="Proteomes" id="UP000677228">
    <property type="component" value="Unassembled WGS sequence"/>
</dbReference>